<sequence length="281" mass="30617">MKVIIMRRPPWRNLVLWGVLLFVFLAYRDNVISVFSGKLKPIYSANVTTKAVGLTFDISWGEKTALPILDILKQEGVHATFFLSSPWAEKHPELVKRMVADGDEIGSHGNRHIDLNTLSPEEIAKEITSAQAVLERISGQKVRLIRVPNGAYDNKVISVADRLGYRVIQWSVDSLDWKRPGPAAVVNNVLNGIRPGAGVKPGSIILFHASDSAPDTIKALPEVIKALKAKGYVLMPVGQLLSEATGTWPPESNLKENGNPPKADNTPAGNTDKTQPGVPSP</sequence>
<dbReference type="AlphaFoldDB" id="A0A8S0XWS8"/>
<dbReference type="InterPro" id="IPR011330">
    <property type="entry name" value="Glyco_hydro/deAcase_b/a-brl"/>
</dbReference>
<dbReference type="EMBL" id="LR746496">
    <property type="protein sequence ID" value="CAA7601237.1"/>
    <property type="molecule type" value="Genomic_DNA"/>
</dbReference>
<reference evidence="4" key="1">
    <citation type="submission" date="2014-11" db="EMBL/GenBank/DDBJ databases">
        <authorList>
            <person name="Hornung B.V."/>
        </authorList>
    </citation>
    <scope>NUCLEOTIDE SEQUENCE</scope>
    <source>
        <strain evidence="4">INE</strain>
    </source>
</reference>
<protein>
    <submittedName>
        <fullName evidence="3">Glycoside hydrolase/deacetylase, beta/alpha-barrel</fullName>
        <ecNumber evidence="3">3.5.-.-</ecNumber>
    </submittedName>
    <submittedName>
        <fullName evidence="4">Polysaccharide deacetylase</fullName>
    </submittedName>
</protein>
<keyword evidence="3" id="KW-0378">Hydrolase</keyword>
<dbReference type="Proteomes" id="UP000836597">
    <property type="component" value="Chromosome"/>
</dbReference>
<accession>A0A8S0XWS8</accession>
<dbReference type="GO" id="GO:0016020">
    <property type="term" value="C:membrane"/>
    <property type="evidence" value="ECO:0007669"/>
    <property type="project" value="TreeGrafter"/>
</dbReference>
<dbReference type="Pfam" id="PF01522">
    <property type="entry name" value="Polysacc_deac_1"/>
    <property type="match status" value="1"/>
</dbReference>
<dbReference type="EMBL" id="CDGJ01000082">
    <property type="protein sequence ID" value="CEJ08484.1"/>
    <property type="molecule type" value="Genomic_DNA"/>
</dbReference>
<name>A0A8S0XWS8_9FIRM</name>
<dbReference type="RefSeq" id="WP_240984795.1">
    <property type="nucleotide sequence ID" value="NZ_CDGJ01000082.1"/>
</dbReference>
<evidence type="ECO:0000313" key="5">
    <source>
        <dbReference type="Proteomes" id="UP001071230"/>
    </source>
</evidence>
<reference evidence="3" key="2">
    <citation type="submission" date="2020-01" db="EMBL/GenBank/DDBJ databases">
        <authorList>
            <person name="Hornung B."/>
        </authorList>
    </citation>
    <scope>NUCLEOTIDE SEQUENCE</scope>
    <source>
        <strain evidence="3">PacBioINE</strain>
    </source>
</reference>
<dbReference type="KEGG" id="aacx:DEACI_1891"/>
<evidence type="ECO:0000259" key="2">
    <source>
        <dbReference type="PROSITE" id="PS51677"/>
    </source>
</evidence>
<dbReference type="PROSITE" id="PS51677">
    <property type="entry name" value="NODB"/>
    <property type="match status" value="1"/>
</dbReference>
<feature type="region of interest" description="Disordered" evidence="1">
    <location>
        <begin position="245"/>
        <end position="281"/>
    </location>
</feature>
<evidence type="ECO:0000313" key="3">
    <source>
        <dbReference type="EMBL" id="CAA7601237.1"/>
    </source>
</evidence>
<dbReference type="GO" id="GO:0005975">
    <property type="term" value="P:carbohydrate metabolic process"/>
    <property type="evidence" value="ECO:0007669"/>
    <property type="project" value="InterPro"/>
</dbReference>
<dbReference type="PANTHER" id="PTHR10587:SF128">
    <property type="entry name" value="POLYSACCHARIDE DEACETYLASE PDAB-RELATED"/>
    <property type="match status" value="1"/>
</dbReference>
<dbReference type="InterPro" id="IPR050248">
    <property type="entry name" value="Polysacc_deacetylase_ArnD"/>
</dbReference>
<feature type="domain" description="NodB homology" evidence="2">
    <location>
        <begin position="50"/>
        <end position="235"/>
    </location>
</feature>
<dbReference type="Gene3D" id="3.20.20.370">
    <property type="entry name" value="Glycoside hydrolase/deacetylase"/>
    <property type="match status" value="1"/>
</dbReference>
<dbReference type="GO" id="GO:0016810">
    <property type="term" value="F:hydrolase activity, acting on carbon-nitrogen (but not peptide) bonds"/>
    <property type="evidence" value="ECO:0007669"/>
    <property type="project" value="InterPro"/>
</dbReference>
<dbReference type="EC" id="3.5.-.-" evidence="3"/>
<evidence type="ECO:0000313" key="4">
    <source>
        <dbReference type="EMBL" id="CEJ08484.1"/>
    </source>
</evidence>
<proteinExistence type="predicted"/>
<keyword evidence="5" id="KW-1185">Reference proteome</keyword>
<evidence type="ECO:0000256" key="1">
    <source>
        <dbReference type="SAM" id="MobiDB-lite"/>
    </source>
</evidence>
<organism evidence="3">
    <name type="scientific">Acididesulfobacillus acetoxydans</name>
    <dbReference type="NCBI Taxonomy" id="1561005"/>
    <lineage>
        <taxon>Bacteria</taxon>
        <taxon>Bacillati</taxon>
        <taxon>Bacillota</taxon>
        <taxon>Clostridia</taxon>
        <taxon>Eubacteriales</taxon>
        <taxon>Peptococcaceae</taxon>
        <taxon>Acididesulfobacillus</taxon>
    </lineage>
</organism>
<dbReference type="PANTHER" id="PTHR10587">
    <property type="entry name" value="GLYCOSYL TRANSFERASE-RELATED"/>
    <property type="match status" value="1"/>
</dbReference>
<dbReference type="SUPFAM" id="SSF88713">
    <property type="entry name" value="Glycoside hydrolase/deacetylase"/>
    <property type="match status" value="1"/>
</dbReference>
<dbReference type="InterPro" id="IPR002509">
    <property type="entry name" value="NODB_dom"/>
</dbReference>
<gene>
    <name evidence="3" type="ORF">DEACI_1891</name>
    <name evidence="4" type="ORF">DEACI_2961</name>
</gene>
<dbReference type="Proteomes" id="UP001071230">
    <property type="component" value="Unassembled WGS sequence"/>
</dbReference>